<keyword evidence="2" id="KW-0812">Transmembrane</keyword>
<feature type="compositionally biased region" description="Low complexity" evidence="1">
    <location>
        <begin position="540"/>
        <end position="552"/>
    </location>
</feature>
<protein>
    <recommendedName>
        <fullName evidence="5">MARVEL domain-containing protein</fullName>
    </recommendedName>
</protein>
<dbReference type="Proteomes" id="UP001642502">
    <property type="component" value="Unassembled WGS sequence"/>
</dbReference>
<reference evidence="3 4" key="1">
    <citation type="submission" date="2024-01" db="EMBL/GenBank/DDBJ databases">
        <authorList>
            <person name="Allen C."/>
            <person name="Tagirdzhanova G."/>
        </authorList>
    </citation>
    <scope>NUCLEOTIDE SEQUENCE [LARGE SCALE GENOMIC DNA]</scope>
    <source>
        <strain evidence="3 4">CBS 119000</strain>
    </source>
</reference>
<evidence type="ECO:0000313" key="3">
    <source>
        <dbReference type="EMBL" id="CAK7274919.1"/>
    </source>
</evidence>
<evidence type="ECO:0000256" key="1">
    <source>
        <dbReference type="SAM" id="MobiDB-lite"/>
    </source>
</evidence>
<organism evidence="3 4">
    <name type="scientific">Sporothrix epigloea</name>
    <dbReference type="NCBI Taxonomy" id="1892477"/>
    <lineage>
        <taxon>Eukaryota</taxon>
        <taxon>Fungi</taxon>
        <taxon>Dikarya</taxon>
        <taxon>Ascomycota</taxon>
        <taxon>Pezizomycotina</taxon>
        <taxon>Sordariomycetes</taxon>
        <taxon>Sordariomycetidae</taxon>
        <taxon>Ophiostomatales</taxon>
        <taxon>Ophiostomataceae</taxon>
        <taxon>Sporothrix</taxon>
    </lineage>
</organism>
<keyword evidence="4" id="KW-1185">Reference proteome</keyword>
<name>A0ABP0E481_9PEZI</name>
<sequence>MADRVEPSPEDIAGPALPAHSTSDPAMSSPNTAPSTSYVHQEQTRNAPPISVAGPSQPRNLGPSSPQAPPRSVSPVGVNESTPFTAGYPYQGGAGVPAGGYYGPQAAGGYHPSLAAYQPYTGATPYDVGTGAAAAATPGAAGGAALADNQPKTFMQRMASSDEHWQWKLSLRVVLIVLDIIAIGAVAAIAAQSSNVNFSWFYDDGVGVMPYVLIPLVLSLVWCLIVVLVLLLRRPPRAVHPGIAVGVDLVLWLVLIFTLLFTVADVIGVADWFDDISELSGPYYYGNANAGGYSLAPNDTWVWTRATVEYNNNYYNLVQKTDSTSPTSVATLAVSATSTSGGAAATTPAPALSGAAKRALGVASASSIPGTYSYDSSPDSSYTYSPYSYAPYSDPEPYTYENRYTTDSNGYYVWITSTATAFATAATSTATRQCEPEFTSCAQQDAYVNQMWHQKPRRFALDLIAAIIQGIAVVMHFTLFVWACVDTHRRNRLRRTNAMTMDVLQDMRQRGYVMVPAAAMPIPVDAQGQWQPTSPRAAEKAPAGAAPQVRFA</sequence>
<dbReference type="EMBL" id="CAWUON010000165">
    <property type="protein sequence ID" value="CAK7274919.1"/>
    <property type="molecule type" value="Genomic_DNA"/>
</dbReference>
<feature type="transmembrane region" description="Helical" evidence="2">
    <location>
        <begin position="169"/>
        <end position="191"/>
    </location>
</feature>
<evidence type="ECO:0008006" key="5">
    <source>
        <dbReference type="Google" id="ProtNLM"/>
    </source>
</evidence>
<accession>A0ABP0E481</accession>
<gene>
    <name evidence="3" type="ORF">SEPCBS119000_006420</name>
</gene>
<keyword evidence="2" id="KW-1133">Transmembrane helix</keyword>
<keyword evidence="2" id="KW-0472">Membrane</keyword>
<proteinExistence type="predicted"/>
<feature type="region of interest" description="Disordered" evidence="1">
    <location>
        <begin position="526"/>
        <end position="552"/>
    </location>
</feature>
<evidence type="ECO:0000256" key="2">
    <source>
        <dbReference type="SAM" id="Phobius"/>
    </source>
</evidence>
<feature type="compositionally biased region" description="Polar residues" evidence="1">
    <location>
        <begin position="20"/>
        <end position="46"/>
    </location>
</feature>
<comment type="caution">
    <text evidence="3">The sequence shown here is derived from an EMBL/GenBank/DDBJ whole genome shotgun (WGS) entry which is preliminary data.</text>
</comment>
<feature type="region of interest" description="Disordered" evidence="1">
    <location>
        <begin position="1"/>
        <end position="80"/>
    </location>
</feature>
<feature type="transmembrane region" description="Helical" evidence="2">
    <location>
        <begin position="463"/>
        <end position="485"/>
    </location>
</feature>
<feature type="transmembrane region" description="Helical" evidence="2">
    <location>
        <begin position="211"/>
        <end position="231"/>
    </location>
</feature>
<feature type="transmembrane region" description="Helical" evidence="2">
    <location>
        <begin position="243"/>
        <end position="264"/>
    </location>
</feature>
<evidence type="ECO:0000313" key="4">
    <source>
        <dbReference type="Proteomes" id="UP001642502"/>
    </source>
</evidence>